<dbReference type="eggNOG" id="COG3745">
    <property type="taxonomic scope" value="Bacteria"/>
</dbReference>
<dbReference type="AlphaFoldDB" id="A0A0P1EWM9"/>
<dbReference type="SMART" id="SM00858">
    <property type="entry name" value="SAF"/>
    <property type="match status" value="1"/>
</dbReference>
<dbReference type="InterPro" id="IPR017592">
    <property type="entry name" value="Pilus_assmbl_Flp-typ_CpaB"/>
</dbReference>
<dbReference type="EMBL" id="CYRX01000009">
    <property type="protein sequence ID" value="CUH59252.1"/>
    <property type="molecule type" value="Genomic_DNA"/>
</dbReference>
<gene>
    <name evidence="2" type="ORF">THS5294_00536</name>
</gene>
<organism evidence="2 3">
    <name type="scientific">Thalassobacter stenotrophicus</name>
    <dbReference type="NCBI Taxonomy" id="266809"/>
    <lineage>
        <taxon>Bacteria</taxon>
        <taxon>Pseudomonadati</taxon>
        <taxon>Pseudomonadota</taxon>
        <taxon>Alphaproteobacteria</taxon>
        <taxon>Rhodobacterales</taxon>
        <taxon>Roseobacteraceae</taxon>
        <taxon>Thalassobacter</taxon>
    </lineage>
</organism>
<sequence length="275" mass="29569">MRLVFGLVLIIGVGLAGFAVYFAKDRFDQYQLALAQQKAAIIPLTEVFVTKRQLRYGQQLTPDDVQAVKWPADALPPGAFTELAQIFPDENKEPRTVLRVMERGEPLLIMKVTGPGEDAGVAARLSKGMRAFALHVDVMSGVSGFLRPGDRVDVYWTGTGAEGQGITRLIHANLQLIAVDQVTDEERNNPILAQSVTVETTPDVVAKLAQAQATGRLTLALVGVTDDVASAEVSADASSIVGERAIAPVAEAKRTCSIRERRGKEVVVIPSPCPE</sequence>
<dbReference type="Pfam" id="PF08666">
    <property type="entry name" value="SAF"/>
    <property type="match status" value="1"/>
</dbReference>
<dbReference type="Proteomes" id="UP000051298">
    <property type="component" value="Unassembled WGS sequence"/>
</dbReference>
<dbReference type="RefSeq" id="WP_058122527.1">
    <property type="nucleotide sequence ID" value="NZ_CYRX01000009.1"/>
</dbReference>
<dbReference type="InterPro" id="IPR013974">
    <property type="entry name" value="SAF"/>
</dbReference>
<name>A0A0P1EWM9_9RHOB</name>
<proteinExistence type="predicted"/>
<accession>A0A0P1EWM9</accession>
<dbReference type="InterPro" id="IPR031571">
    <property type="entry name" value="RcpC_dom"/>
</dbReference>
<evidence type="ECO:0000259" key="1">
    <source>
        <dbReference type="SMART" id="SM00858"/>
    </source>
</evidence>
<dbReference type="NCBIfam" id="TIGR03177">
    <property type="entry name" value="pilus_cpaB"/>
    <property type="match status" value="1"/>
</dbReference>
<dbReference type="STRING" id="266809.PM03_06950"/>
<reference evidence="2 3" key="1">
    <citation type="submission" date="2015-09" db="EMBL/GenBank/DDBJ databases">
        <authorList>
            <consortium name="Swine Surveillance"/>
        </authorList>
    </citation>
    <scope>NUCLEOTIDE SEQUENCE [LARGE SCALE GENOMIC DNA]</scope>
    <source>
        <strain evidence="2 3">CECT 5294</strain>
    </source>
</reference>
<evidence type="ECO:0000313" key="3">
    <source>
        <dbReference type="Proteomes" id="UP000051298"/>
    </source>
</evidence>
<evidence type="ECO:0000313" key="2">
    <source>
        <dbReference type="EMBL" id="CUH59252.1"/>
    </source>
</evidence>
<protein>
    <submittedName>
        <fullName evidence="2">Flp pilus assembly protein CpaB</fullName>
    </submittedName>
</protein>
<dbReference type="Pfam" id="PF16976">
    <property type="entry name" value="RcpC"/>
    <property type="match status" value="1"/>
</dbReference>
<feature type="domain" description="SAF" evidence="1">
    <location>
        <begin position="45"/>
        <end position="113"/>
    </location>
</feature>
<dbReference type="CDD" id="cd11614">
    <property type="entry name" value="SAF_CpaB_FlgA_like"/>
    <property type="match status" value="1"/>
</dbReference>